<proteinExistence type="predicted"/>
<dbReference type="Proteomes" id="UP000821837">
    <property type="component" value="Chromosome 1"/>
</dbReference>
<organism evidence="1 2">
    <name type="scientific">Rhipicephalus sanguineus</name>
    <name type="common">Brown dog tick</name>
    <name type="synonym">Ixodes sanguineus</name>
    <dbReference type="NCBI Taxonomy" id="34632"/>
    <lineage>
        <taxon>Eukaryota</taxon>
        <taxon>Metazoa</taxon>
        <taxon>Ecdysozoa</taxon>
        <taxon>Arthropoda</taxon>
        <taxon>Chelicerata</taxon>
        <taxon>Arachnida</taxon>
        <taxon>Acari</taxon>
        <taxon>Parasitiformes</taxon>
        <taxon>Ixodida</taxon>
        <taxon>Ixodoidea</taxon>
        <taxon>Ixodidae</taxon>
        <taxon>Rhipicephalinae</taxon>
        <taxon>Rhipicephalus</taxon>
        <taxon>Rhipicephalus</taxon>
    </lineage>
</organism>
<dbReference type="AlphaFoldDB" id="A0A9D4TAR7"/>
<evidence type="ECO:0000313" key="1">
    <source>
        <dbReference type="EMBL" id="KAH7984023.1"/>
    </source>
</evidence>
<dbReference type="EMBL" id="JABSTV010001245">
    <property type="protein sequence ID" value="KAH7984023.1"/>
    <property type="molecule type" value="Genomic_DNA"/>
</dbReference>
<accession>A0A9D4TAR7</accession>
<protein>
    <submittedName>
        <fullName evidence="1">Uncharacterized protein</fullName>
    </submittedName>
</protein>
<evidence type="ECO:0000313" key="2">
    <source>
        <dbReference type="Proteomes" id="UP000821837"/>
    </source>
</evidence>
<gene>
    <name evidence="1" type="ORF">HPB52_016265</name>
</gene>
<reference evidence="1" key="1">
    <citation type="journal article" date="2020" name="Cell">
        <title>Large-Scale Comparative Analyses of Tick Genomes Elucidate Their Genetic Diversity and Vector Capacities.</title>
        <authorList>
            <consortium name="Tick Genome and Microbiome Consortium (TIGMIC)"/>
            <person name="Jia N."/>
            <person name="Wang J."/>
            <person name="Shi W."/>
            <person name="Du L."/>
            <person name="Sun Y."/>
            <person name="Zhan W."/>
            <person name="Jiang J.F."/>
            <person name="Wang Q."/>
            <person name="Zhang B."/>
            <person name="Ji P."/>
            <person name="Bell-Sakyi L."/>
            <person name="Cui X.M."/>
            <person name="Yuan T.T."/>
            <person name="Jiang B.G."/>
            <person name="Yang W.F."/>
            <person name="Lam T.T."/>
            <person name="Chang Q.C."/>
            <person name="Ding S.J."/>
            <person name="Wang X.J."/>
            <person name="Zhu J.G."/>
            <person name="Ruan X.D."/>
            <person name="Zhao L."/>
            <person name="Wei J.T."/>
            <person name="Ye R.Z."/>
            <person name="Que T.C."/>
            <person name="Du C.H."/>
            <person name="Zhou Y.H."/>
            <person name="Cheng J.X."/>
            <person name="Dai P.F."/>
            <person name="Guo W.B."/>
            <person name="Han X.H."/>
            <person name="Huang E.J."/>
            <person name="Li L.F."/>
            <person name="Wei W."/>
            <person name="Gao Y.C."/>
            <person name="Liu J.Z."/>
            <person name="Shao H.Z."/>
            <person name="Wang X."/>
            <person name="Wang C.C."/>
            <person name="Yang T.C."/>
            <person name="Huo Q.B."/>
            <person name="Li W."/>
            <person name="Chen H.Y."/>
            <person name="Chen S.E."/>
            <person name="Zhou L.G."/>
            <person name="Ni X.B."/>
            <person name="Tian J.H."/>
            <person name="Sheng Y."/>
            <person name="Liu T."/>
            <person name="Pan Y.S."/>
            <person name="Xia L.Y."/>
            <person name="Li J."/>
            <person name="Zhao F."/>
            <person name="Cao W.C."/>
        </authorList>
    </citation>
    <scope>NUCLEOTIDE SEQUENCE</scope>
    <source>
        <strain evidence="1">Rsan-2018</strain>
    </source>
</reference>
<comment type="caution">
    <text evidence="1">The sequence shown here is derived from an EMBL/GenBank/DDBJ whole genome shotgun (WGS) entry which is preliminary data.</text>
</comment>
<name>A0A9D4TAR7_RHISA</name>
<keyword evidence="2" id="KW-1185">Reference proteome</keyword>
<sequence>MLPRLCPPVAPFHSVCPQACFMHLDAVIVLNGVAAQPLVRAILLEGLPVELHPLAATSTSSRDLQCGTGLLRETYLPLPANHDLQVNLHRRELYQLAHEPPWPKT</sequence>
<reference evidence="1" key="2">
    <citation type="submission" date="2021-09" db="EMBL/GenBank/DDBJ databases">
        <authorList>
            <person name="Jia N."/>
            <person name="Wang J."/>
            <person name="Shi W."/>
            <person name="Du L."/>
            <person name="Sun Y."/>
            <person name="Zhan W."/>
            <person name="Jiang J."/>
            <person name="Wang Q."/>
            <person name="Zhang B."/>
            <person name="Ji P."/>
            <person name="Sakyi L.B."/>
            <person name="Cui X."/>
            <person name="Yuan T."/>
            <person name="Jiang B."/>
            <person name="Yang W."/>
            <person name="Lam T.T.-Y."/>
            <person name="Chang Q."/>
            <person name="Ding S."/>
            <person name="Wang X."/>
            <person name="Zhu J."/>
            <person name="Ruan X."/>
            <person name="Zhao L."/>
            <person name="Wei J."/>
            <person name="Que T."/>
            <person name="Du C."/>
            <person name="Cheng J."/>
            <person name="Dai P."/>
            <person name="Han X."/>
            <person name="Huang E."/>
            <person name="Gao Y."/>
            <person name="Liu J."/>
            <person name="Shao H."/>
            <person name="Ye R."/>
            <person name="Li L."/>
            <person name="Wei W."/>
            <person name="Wang X."/>
            <person name="Wang C."/>
            <person name="Huo Q."/>
            <person name="Li W."/>
            <person name="Guo W."/>
            <person name="Chen H."/>
            <person name="Chen S."/>
            <person name="Zhou L."/>
            <person name="Zhou L."/>
            <person name="Ni X."/>
            <person name="Tian J."/>
            <person name="Zhou Y."/>
            <person name="Sheng Y."/>
            <person name="Liu T."/>
            <person name="Pan Y."/>
            <person name="Xia L."/>
            <person name="Li J."/>
            <person name="Zhao F."/>
            <person name="Cao W."/>
        </authorList>
    </citation>
    <scope>NUCLEOTIDE SEQUENCE</scope>
    <source>
        <strain evidence="1">Rsan-2018</strain>
        <tissue evidence="1">Larvae</tissue>
    </source>
</reference>